<keyword evidence="1" id="KW-0472">Membrane</keyword>
<name>A0ABU3NUM8_9CHLR</name>
<evidence type="ECO:0000256" key="1">
    <source>
        <dbReference type="SAM" id="Phobius"/>
    </source>
</evidence>
<feature type="transmembrane region" description="Helical" evidence="1">
    <location>
        <begin position="33"/>
        <end position="51"/>
    </location>
</feature>
<keyword evidence="3" id="KW-1185">Reference proteome</keyword>
<evidence type="ECO:0000313" key="2">
    <source>
        <dbReference type="EMBL" id="MDT8899541.1"/>
    </source>
</evidence>
<reference evidence="2 3" key="1">
    <citation type="submission" date="2023-07" db="EMBL/GenBank/DDBJ databases">
        <title>Novel species of Thermanaerothrix with wide hydrolytic capabilities.</title>
        <authorList>
            <person name="Zayulina K.S."/>
            <person name="Podosokorskaya O.A."/>
            <person name="Elcheninov A.G."/>
        </authorList>
    </citation>
    <scope>NUCLEOTIDE SEQUENCE [LARGE SCALE GENOMIC DNA]</scope>
    <source>
        <strain evidence="2 3">4228-RoL</strain>
        <plasmid evidence="2">p4228-RoL</plasmid>
    </source>
</reference>
<gene>
    <name evidence="2" type="ORF">QYE77_14850</name>
</gene>
<feature type="transmembrane region" description="Helical" evidence="1">
    <location>
        <begin position="7"/>
        <end position="27"/>
    </location>
</feature>
<protein>
    <submittedName>
        <fullName evidence="2">Uncharacterized protein</fullName>
    </submittedName>
</protein>
<evidence type="ECO:0000313" key="3">
    <source>
        <dbReference type="Proteomes" id="UP001254165"/>
    </source>
</evidence>
<dbReference type="Proteomes" id="UP001254165">
    <property type="component" value="Unassembled WGS sequence"/>
</dbReference>
<accession>A0ABU3NUM8</accession>
<comment type="caution">
    <text evidence="2">The sequence shown here is derived from an EMBL/GenBank/DDBJ whole genome shotgun (WGS) entry which is preliminary data.</text>
</comment>
<sequence>MKSVRVIGWLILAFGLVVLGFYLNRAFPGRGGFLAFWGLAVAAVGLARGIAKIKRR</sequence>
<dbReference type="RefSeq" id="WP_315626324.1">
    <property type="nucleotide sequence ID" value="NZ_JAUHMF010000010.1"/>
</dbReference>
<keyword evidence="2" id="KW-0614">Plasmid</keyword>
<dbReference type="EMBL" id="JAUHMF010000010">
    <property type="protein sequence ID" value="MDT8899541.1"/>
    <property type="molecule type" value="Genomic_DNA"/>
</dbReference>
<keyword evidence="1" id="KW-1133">Transmembrane helix</keyword>
<geneLocation type="plasmid" evidence="2">
    <name>p4228-RoL</name>
</geneLocation>
<proteinExistence type="predicted"/>
<organism evidence="2 3">
    <name type="scientific">Thermanaerothrix solaris</name>
    <dbReference type="NCBI Taxonomy" id="3058434"/>
    <lineage>
        <taxon>Bacteria</taxon>
        <taxon>Bacillati</taxon>
        <taxon>Chloroflexota</taxon>
        <taxon>Anaerolineae</taxon>
        <taxon>Anaerolineales</taxon>
        <taxon>Anaerolineaceae</taxon>
        <taxon>Thermanaerothrix</taxon>
    </lineage>
</organism>
<keyword evidence="1" id="KW-0812">Transmembrane</keyword>